<dbReference type="InterPro" id="IPR021297">
    <property type="entry name" value="YlqD"/>
</dbReference>
<dbReference type="EMBL" id="LS483476">
    <property type="protein sequence ID" value="SQI60260.1"/>
    <property type="molecule type" value="Genomic_DNA"/>
</dbReference>
<name>A0A2X4WRL8_LEDLE</name>
<dbReference type="Gene3D" id="6.10.140.1110">
    <property type="match status" value="1"/>
</dbReference>
<proteinExistence type="predicted"/>
<dbReference type="KEGG" id="blen:NCTC4824_02691"/>
<dbReference type="Pfam" id="PF11068">
    <property type="entry name" value="YlqD"/>
    <property type="match status" value="1"/>
</dbReference>
<accession>A0A2X4WRL8</accession>
<keyword evidence="1" id="KW-0175">Coiled coil</keyword>
<evidence type="ECO:0000256" key="1">
    <source>
        <dbReference type="SAM" id="Coils"/>
    </source>
</evidence>
<dbReference type="RefSeq" id="WP_066139739.1">
    <property type="nucleotide sequence ID" value="NZ_CBCSGM010000001.1"/>
</dbReference>
<dbReference type="Proteomes" id="UP000249134">
    <property type="component" value="Chromosome 1"/>
</dbReference>
<organism evidence="2 3">
    <name type="scientific">Lederbergia lenta</name>
    <name type="common">Bacillus lentus</name>
    <dbReference type="NCBI Taxonomy" id="1467"/>
    <lineage>
        <taxon>Bacteria</taxon>
        <taxon>Bacillati</taxon>
        <taxon>Bacillota</taxon>
        <taxon>Bacilli</taxon>
        <taxon>Bacillales</taxon>
        <taxon>Bacillaceae</taxon>
        <taxon>Lederbergia</taxon>
    </lineage>
</organism>
<sequence>MQILQNVTVKRVLTEKSKELLVNKYHNNKAQLQKECDQLLFELKKLEKTRKYSAASLKAQFDKEIDTRKEKIKLIDFQIEQLEILPFGSELKDDDLQSIVDINIGDNWDDITKGKTIIIKDGVIVEIRER</sequence>
<evidence type="ECO:0000313" key="3">
    <source>
        <dbReference type="Proteomes" id="UP000249134"/>
    </source>
</evidence>
<reference evidence="2 3" key="1">
    <citation type="submission" date="2018-06" db="EMBL/GenBank/DDBJ databases">
        <authorList>
            <consortium name="Pathogen Informatics"/>
            <person name="Doyle S."/>
        </authorList>
    </citation>
    <scope>NUCLEOTIDE SEQUENCE [LARGE SCALE GENOMIC DNA]</scope>
    <source>
        <strain evidence="2 3">NCTC4824</strain>
    </source>
</reference>
<evidence type="ECO:0000313" key="2">
    <source>
        <dbReference type="EMBL" id="SQI60260.1"/>
    </source>
</evidence>
<dbReference type="AlphaFoldDB" id="A0A2X4WRL8"/>
<keyword evidence="3" id="KW-1185">Reference proteome</keyword>
<gene>
    <name evidence="2" type="ORF">NCTC4824_02691</name>
</gene>
<feature type="coiled-coil region" evidence="1">
    <location>
        <begin position="22"/>
        <end position="49"/>
    </location>
</feature>
<dbReference type="STRING" id="1348624.GCA_001591545_01741"/>
<protein>
    <submittedName>
        <fullName evidence="2">YlqD protein</fullName>
    </submittedName>
</protein>